<evidence type="ECO:0008006" key="3">
    <source>
        <dbReference type="Google" id="ProtNLM"/>
    </source>
</evidence>
<feature type="non-terminal residue" evidence="2">
    <location>
        <position position="79"/>
    </location>
</feature>
<evidence type="ECO:0000256" key="1">
    <source>
        <dbReference type="SAM" id="Phobius"/>
    </source>
</evidence>
<name>X1FR22_9ZZZZ</name>
<dbReference type="Pfam" id="PF00873">
    <property type="entry name" value="ACR_tran"/>
    <property type="match status" value="1"/>
</dbReference>
<keyword evidence="1" id="KW-0472">Membrane</keyword>
<dbReference type="PRINTS" id="PR00702">
    <property type="entry name" value="ACRIFLAVINRP"/>
</dbReference>
<reference evidence="2" key="1">
    <citation type="journal article" date="2014" name="Front. Microbiol.">
        <title>High frequency of phylogenetically diverse reductive dehalogenase-homologous genes in deep subseafloor sedimentary metagenomes.</title>
        <authorList>
            <person name="Kawai M."/>
            <person name="Futagami T."/>
            <person name="Toyoda A."/>
            <person name="Takaki Y."/>
            <person name="Nishi S."/>
            <person name="Hori S."/>
            <person name="Arai W."/>
            <person name="Tsubouchi T."/>
            <person name="Morono Y."/>
            <person name="Uchiyama I."/>
            <person name="Ito T."/>
            <person name="Fujiyama A."/>
            <person name="Inagaki F."/>
            <person name="Takami H."/>
        </authorList>
    </citation>
    <scope>NUCLEOTIDE SEQUENCE</scope>
    <source>
        <strain evidence="2">Expedition CK06-06</strain>
    </source>
</reference>
<dbReference type="GO" id="GO:0042910">
    <property type="term" value="F:xenobiotic transmembrane transporter activity"/>
    <property type="evidence" value="ECO:0007669"/>
    <property type="project" value="TreeGrafter"/>
</dbReference>
<sequence>MKITQISVKRPVTTFMFFLAIVLLGFVSLRQLSVDLLPDISYPRISIVTQYSGVSPMEIETLVTAHLEAAVSQIPGLRR</sequence>
<organism evidence="2">
    <name type="scientific">marine sediment metagenome</name>
    <dbReference type="NCBI Taxonomy" id="412755"/>
    <lineage>
        <taxon>unclassified sequences</taxon>
        <taxon>metagenomes</taxon>
        <taxon>ecological metagenomes</taxon>
    </lineage>
</organism>
<keyword evidence="1" id="KW-1133">Transmembrane helix</keyword>
<dbReference type="InterPro" id="IPR001036">
    <property type="entry name" value="Acrflvin-R"/>
</dbReference>
<dbReference type="SUPFAM" id="SSF82693">
    <property type="entry name" value="Multidrug efflux transporter AcrB pore domain, PN1, PN2, PC1 and PC2 subdomains"/>
    <property type="match status" value="1"/>
</dbReference>
<protein>
    <recommendedName>
        <fullName evidence="3">Acriflavin resistance protein</fullName>
    </recommendedName>
</protein>
<proteinExistence type="predicted"/>
<dbReference type="EMBL" id="BARU01021607">
    <property type="protein sequence ID" value="GAH48121.1"/>
    <property type="molecule type" value="Genomic_DNA"/>
</dbReference>
<dbReference type="PANTHER" id="PTHR32063:SF0">
    <property type="entry name" value="SWARMING MOTILITY PROTEIN SWRC"/>
    <property type="match status" value="1"/>
</dbReference>
<comment type="caution">
    <text evidence="2">The sequence shown here is derived from an EMBL/GenBank/DDBJ whole genome shotgun (WGS) entry which is preliminary data.</text>
</comment>
<keyword evidence="1" id="KW-0812">Transmembrane</keyword>
<dbReference type="Gene3D" id="1.20.1640.10">
    <property type="entry name" value="Multidrug efflux transporter AcrB transmembrane domain"/>
    <property type="match status" value="1"/>
</dbReference>
<dbReference type="PANTHER" id="PTHR32063">
    <property type="match status" value="1"/>
</dbReference>
<dbReference type="AlphaFoldDB" id="X1FR22"/>
<evidence type="ECO:0000313" key="2">
    <source>
        <dbReference type="EMBL" id="GAH48121.1"/>
    </source>
</evidence>
<dbReference type="Gene3D" id="3.30.70.1430">
    <property type="entry name" value="Multidrug efflux transporter AcrB pore domain"/>
    <property type="match status" value="1"/>
</dbReference>
<feature type="transmembrane region" description="Helical" evidence="1">
    <location>
        <begin position="12"/>
        <end position="29"/>
    </location>
</feature>
<dbReference type="GO" id="GO:0005886">
    <property type="term" value="C:plasma membrane"/>
    <property type="evidence" value="ECO:0007669"/>
    <property type="project" value="TreeGrafter"/>
</dbReference>
<accession>X1FR22</accession>
<gene>
    <name evidence="2" type="ORF">S03H2_35346</name>
</gene>